<gene>
    <name evidence="2" type="ORF">B0T18DRAFT_447398</name>
</gene>
<dbReference type="Proteomes" id="UP001172155">
    <property type="component" value="Unassembled WGS sequence"/>
</dbReference>
<proteinExistence type="predicted"/>
<dbReference type="AlphaFoldDB" id="A0AA40K6C5"/>
<evidence type="ECO:0000313" key="2">
    <source>
        <dbReference type="EMBL" id="KAK0747032.1"/>
    </source>
</evidence>
<name>A0AA40K6C5_9PEZI</name>
<sequence length="237" mass="25355">MNASVTVFPLVFTAIHVRTIKTVAQWRLQRGTTLRSVEQLLGSRSLFGALQVLWSLRVLDLLGLAALLLAVISPLGVNGRVRGHRRPAGLVNTYYMSSLSPWTLMAGGGAQAGVSANFSATADLVVKSDIYVCQRAWWAVFVCACLVMVATAGLAAALTYVCPGPDILGFVSTMARDSPHVHVAAGGSALDGADRARLLKGLRVQLQDVQGEEELGKMAFVSPQGRPKPLRVDRLYV</sequence>
<dbReference type="EMBL" id="JAUKUD010000004">
    <property type="protein sequence ID" value="KAK0747032.1"/>
    <property type="molecule type" value="Genomic_DNA"/>
</dbReference>
<keyword evidence="1" id="KW-0812">Transmembrane</keyword>
<feature type="transmembrane region" description="Helical" evidence="1">
    <location>
        <begin position="136"/>
        <end position="161"/>
    </location>
</feature>
<evidence type="ECO:0000256" key="1">
    <source>
        <dbReference type="SAM" id="Phobius"/>
    </source>
</evidence>
<organism evidence="2 3">
    <name type="scientific">Schizothecium vesticola</name>
    <dbReference type="NCBI Taxonomy" id="314040"/>
    <lineage>
        <taxon>Eukaryota</taxon>
        <taxon>Fungi</taxon>
        <taxon>Dikarya</taxon>
        <taxon>Ascomycota</taxon>
        <taxon>Pezizomycotina</taxon>
        <taxon>Sordariomycetes</taxon>
        <taxon>Sordariomycetidae</taxon>
        <taxon>Sordariales</taxon>
        <taxon>Schizotheciaceae</taxon>
        <taxon>Schizothecium</taxon>
    </lineage>
</organism>
<feature type="transmembrane region" description="Helical" evidence="1">
    <location>
        <begin position="54"/>
        <end position="77"/>
    </location>
</feature>
<protein>
    <submittedName>
        <fullName evidence="2">Uncharacterized protein</fullName>
    </submittedName>
</protein>
<evidence type="ECO:0000313" key="3">
    <source>
        <dbReference type="Proteomes" id="UP001172155"/>
    </source>
</evidence>
<reference evidence="2" key="1">
    <citation type="submission" date="2023-06" db="EMBL/GenBank/DDBJ databases">
        <title>Genome-scale phylogeny and comparative genomics of the fungal order Sordariales.</title>
        <authorList>
            <consortium name="Lawrence Berkeley National Laboratory"/>
            <person name="Hensen N."/>
            <person name="Bonometti L."/>
            <person name="Westerberg I."/>
            <person name="Brannstrom I.O."/>
            <person name="Guillou S."/>
            <person name="Cros-Aarteil S."/>
            <person name="Calhoun S."/>
            <person name="Haridas S."/>
            <person name="Kuo A."/>
            <person name="Mondo S."/>
            <person name="Pangilinan J."/>
            <person name="Riley R."/>
            <person name="LaButti K."/>
            <person name="Andreopoulos B."/>
            <person name="Lipzen A."/>
            <person name="Chen C."/>
            <person name="Yanf M."/>
            <person name="Daum C."/>
            <person name="Ng V."/>
            <person name="Clum A."/>
            <person name="Steindorff A."/>
            <person name="Ohm R."/>
            <person name="Martin F."/>
            <person name="Silar P."/>
            <person name="Natvig D."/>
            <person name="Lalanne C."/>
            <person name="Gautier V."/>
            <person name="Ament-velasquez S.L."/>
            <person name="Kruys A."/>
            <person name="Hutchinson M.I."/>
            <person name="Powell A.J."/>
            <person name="Barry K."/>
            <person name="Miller A.N."/>
            <person name="Grigoriev I.V."/>
            <person name="Debuchy R."/>
            <person name="Gladieux P."/>
            <person name="Thoren M.H."/>
            <person name="Johannesson H."/>
        </authorList>
    </citation>
    <scope>NUCLEOTIDE SEQUENCE</scope>
    <source>
        <strain evidence="2">SMH3187-1</strain>
    </source>
</reference>
<keyword evidence="1" id="KW-1133">Transmembrane helix</keyword>
<accession>A0AA40K6C5</accession>
<keyword evidence="1" id="KW-0472">Membrane</keyword>
<comment type="caution">
    <text evidence="2">The sequence shown here is derived from an EMBL/GenBank/DDBJ whole genome shotgun (WGS) entry which is preliminary data.</text>
</comment>
<keyword evidence="3" id="KW-1185">Reference proteome</keyword>